<dbReference type="SUPFAM" id="SSF50729">
    <property type="entry name" value="PH domain-like"/>
    <property type="match status" value="2"/>
</dbReference>
<dbReference type="PROSITE" id="PS01159">
    <property type="entry name" value="WW_DOMAIN_1"/>
    <property type="match status" value="1"/>
</dbReference>
<dbReference type="Proteomes" id="UP000261620">
    <property type="component" value="Unplaced"/>
</dbReference>
<keyword evidence="3" id="KW-0963">Cytoplasm</keyword>
<accession>A0A3Q3XB57</accession>
<evidence type="ECO:0000256" key="1">
    <source>
        <dbReference type="ARBA" id="ARBA00004123"/>
    </source>
</evidence>
<comment type="subunit">
    <text evidence="7">Interacts with APP (via intracellular domain). Interacts with APLP1 and APLP2 (via intracellular domain).</text>
</comment>
<dbReference type="FunFam" id="2.20.70.10:FF:000003">
    <property type="entry name" value="amyloid beta A4 precursor protein-binding family B member 2"/>
    <property type="match status" value="1"/>
</dbReference>
<evidence type="ECO:0000256" key="7">
    <source>
        <dbReference type="ARBA" id="ARBA00065701"/>
    </source>
</evidence>
<dbReference type="InterPro" id="IPR039576">
    <property type="entry name" value="APBB1/2/3"/>
</dbReference>
<dbReference type="GO" id="GO:0006355">
    <property type="term" value="P:regulation of DNA-templated transcription"/>
    <property type="evidence" value="ECO:0007669"/>
    <property type="project" value="TreeGrafter"/>
</dbReference>
<dbReference type="Pfam" id="PF00640">
    <property type="entry name" value="PID"/>
    <property type="match status" value="2"/>
</dbReference>
<dbReference type="CDD" id="cd01272">
    <property type="entry name" value="PTB1_Fe65"/>
    <property type="match status" value="1"/>
</dbReference>
<dbReference type="SMART" id="SM00462">
    <property type="entry name" value="PTB"/>
    <property type="match status" value="2"/>
</dbReference>
<dbReference type="FunFam" id="2.30.29.30:FF:000143">
    <property type="entry name" value="amyloid beta A4 precursor protein-binding family B member 3 isoform X2"/>
    <property type="match status" value="1"/>
</dbReference>
<protein>
    <recommendedName>
        <fullName evidence="8">Amyloid-beta A4 precursor protein-binding family B member 3</fullName>
    </recommendedName>
    <alternativeName>
        <fullName evidence="9">Protein Fe65-like 2</fullName>
    </alternativeName>
</protein>
<keyword evidence="4" id="KW-0677">Repeat</keyword>
<dbReference type="STRING" id="94237.ENSMMOP00000022889"/>
<evidence type="ECO:0000256" key="2">
    <source>
        <dbReference type="ARBA" id="ARBA00004496"/>
    </source>
</evidence>
<feature type="domain" description="WW" evidence="12">
    <location>
        <begin position="29"/>
        <end position="61"/>
    </location>
</feature>
<dbReference type="CDD" id="cd00201">
    <property type="entry name" value="WW"/>
    <property type="match status" value="1"/>
</dbReference>
<feature type="domain" description="PID" evidence="11">
    <location>
        <begin position="101"/>
        <end position="224"/>
    </location>
</feature>
<keyword evidence="5" id="KW-0539">Nucleus</keyword>
<name>A0A3Q3XB57_MOLML</name>
<organism evidence="13 14">
    <name type="scientific">Mola mola</name>
    <name type="common">Ocean sunfish</name>
    <name type="synonym">Tetraodon mola</name>
    <dbReference type="NCBI Taxonomy" id="94237"/>
    <lineage>
        <taxon>Eukaryota</taxon>
        <taxon>Metazoa</taxon>
        <taxon>Chordata</taxon>
        <taxon>Craniata</taxon>
        <taxon>Vertebrata</taxon>
        <taxon>Euteleostomi</taxon>
        <taxon>Actinopterygii</taxon>
        <taxon>Neopterygii</taxon>
        <taxon>Teleostei</taxon>
        <taxon>Neoteleostei</taxon>
        <taxon>Acanthomorphata</taxon>
        <taxon>Eupercaria</taxon>
        <taxon>Tetraodontiformes</taxon>
        <taxon>Molidae</taxon>
        <taxon>Mola</taxon>
    </lineage>
</organism>
<dbReference type="Pfam" id="PF00397">
    <property type="entry name" value="WW"/>
    <property type="match status" value="1"/>
</dbReference>
<evidence type="ECO:0000313" key="14">
    <source>
        <dbReference type="Proteomes" id="UP000261620"/>
    </source>
</evidence>
<dbReference type="Gene3D" id="2.20.70.10">
    <property type="match status" value="1"/>
</dbReference>
<comment type="subcellular location">
    <subcellularLocation>
        <location evidence="2">Cytoplasm</location>
    </subcellularLocation>
    <subcellularLocation>
        <location evidence="1">Nucleus</location>
    </subcellularLocation>
</comment>
<evidence type="ECO:0000256" key="5">
    <source>
        <dbReference type="ARBA" id="ARBA00023242"/>
    </source>
</evidence>
<dbReference type="AlphaFoldDB" id="A0A3Q3XB57"/>
<reference evidence="13" key="1">
    <citation type="submission" date="2025-08" db="UniProtKB">
        <authorList>
            <consortium name="Ensembl"/>
        </authorList>
    </citation>
    <scope>IDENTIFICATION</scope>
</reference>
<dbReference type="Ensembl" id="ENSMMOT00000023270.1">
    <property type="protein sequence ID" value="ENSMMOP00000022889.1"/>
    <property type="gene ID" value="ENSMMOG00000017401.1"/>
</dbReference>
<evidence type="ECO:0000256" key="8">
    <source>
        <dbReference type="ARBA" id="ARBA00068018"/>
    </source>
</evidence>
<dbReference type="PROSITE" id="PS01179">
    <property type="entry name" value="PID"/>
    <property type="match status" value="2"/>
</dbReference>
<evidence type="ECO:0000313" key="13">
    <source>
        <dbReference type="Ensembl" id="ENSMMOP00000022889.1"/>
    </source>
</evidence>
<evidence type="ECO:0000256" key="4">
    <source>
        <dbReference type="ARBA" id="ARBA00022737"/>
    </source>
</evidence>
<evidence type="ECO:0000256" key="3">
    <source>
        <dbReference type="ARBA" id="ARBA00022490"/>
    </source>
</evidence>
<dbReference type="PANTHER" id="PTHR14058">
    <property type="entry name" value="AMYLOID BETA A4 PRECURSOR PROTEIN-BINDING FAMILY B"/>
    <property type="match status" value="1"/>
</dbReference>
<proteinExistence type="predicted"/>
<evidence type="ECO:0000256" key="9">
    <source>
        <dbReference type="ARBA" id="ARBA00079304"/>
    </source>
</evidence>
<feature type="domain" description="PID" evidence="11">
    <location>
        <begin position="255"/>
        <end position="382"/>
    </location>
</feature>
<dbReference type="FunFam" id="2.30.29.30:FF:000153">
    <property type="entry name" value="amyloid beta A4 precursor protein-binding family B member 3 isoform X1"/>
    <property type="match status" value="1"/>
</dbReference>
<dbReference type="SUPFAM" id="SSF51045">
    <property type="entry name" value="WW domain"/>
    <property type="match status" value="1"/>
</dbReference>
<keyword evidence="14" id="KW-1185">Reference proteome</keyword>
<comment type="function">
    <text evidence="6">May modulate the internalization of amyloid-beta precursor protein.</text>
</comment>
<sequence length="455" mass="50615">MMGKDYMLAILIVNYDDNIWTDQNLLLDPDLPSGWRTIKDSTGTYYWHVPTGATQWQHPRLSGTKLIHRDALISLFVSTSLDQSFTQHKSDLFCLSVCQCFAVRSLGWLEVEEEDLCPGRSSLAVNNVIQQLSHCSSPEQRDGPGACGEGREMMLVLKKDALTLLDPLDHTQLHCQPIVNIRVWGVGCNDGRDFAFVAGDKDSCVLKCHVFRCNAPSKAIATALPSRSLTMESISPEDLPRQVEFLDAVRQQVQKFQVRYIGNLPVSRAMGMEVLKRAIESIMNSTDRDEWEPTVVHVTDNVLSVWKGQEGEEPVWECQVRFLTFLGVGHDSRTFAVIVDGGTQRFECHVFWCEPDAGNLSEAVQAACMVQYQKCLVAQTPPPRTKSWRVTSSKVKRANSMDGAAFAPLTSHHHGSGGTTMTPRITKGNGGSSSNMRKGMMAFLETFRNKQAATS</sequence>
<dbReference type="SMART" id="SM00456">
    <property type="entry name" value="WW"/>
    <property type="match status" value="1"/>
</dbReference>
<dbReference type="CDD" id="cd01271">
    <property type="entry name" value="PTB2_Fe65"/>
    <property type="match status" value="1"/>
</dbReference>
<dbReference type="OMA" id="SWQEEYF"/>
<evidence type="ECO:0000259" key="11">
    <source>
        <dbReference type="PROSITE" id="PS01179"/>
    </source>
</evidence>
<dbReference type="GO" id="GO:0005634">
    <property type="term" value="C:nucleus"/>
    <property type="evidence" value="ECO:0007669"/>
    <property type="project" value="UniProtKB-SubCell"/>
</dbReference>
<dbReference type="InterPro" id="IPR036020">
    <property type="entry name" value="WW_dom_sf"/>
</dbReference>
<dbReference type="InterPro" id="IPR006020">
    <property type="entry name" value="PTB/PI_dom"/>
</dbReference>
<dbReference type="PANTHER" id="PTHR14058:SF10">
    <property type="entry name" value="AMYLOID-BETA A4 PRECURSOR PROTEIN-BINDING FAMILY B MEMBER 3"/>
    <property type="match status" value="1"/>
</dbReference>
<dbReference type="InterPro" id="IPR001202">
    <property type="entry name" value="WW_dom"/>
</dbReference>
<evidence type="ECO:0000256" key="10">
    <source>
        <dbReference type="SAM" id="MobiDB-lite"/>
    </source>
</evidence>
<dbReference type="Gene3D" id="2.30.29.30">
    <property type="entry name" value="Pleckstrin-homology domain (PH domain)/Phosphotyrosine-binding domain (PTB)"/>
    <property type="match status" value="2"/>
</dbReference>
<dbReference type="GO" id="GO:0005737">
    <property type="term" value="C:cytoplasm"/>
    <property type="evidence" value="ECO:0007669"/>
    <property type="project" value="UniProtKB-SubCell"/>
</dbReference>
<dbReference type="InterPro" id="IPR011993">
    <property type="entry name" value="PH-like_dom_sf"/>
</dbReference>
<dbReference type="GO" id="GO:0001540">
    <property type="term" value="F:amyloid-beta binding"/>
    <property type="evidence" value="ECO:0007669"/>
    <property type="project" value="InterPro"/>
</dbReference>
<evidence type="ECO:0000256" key="6">
    <source>
        <dbReference type="ARBA" id="ARBA00053046"/>
    </source>
</evidence>
<evidence type="ECO:0000259" key="12">
    <source>
        <dbReference type="PROSITE" id="PS50020"/>
    </source>
</evidence>
<dbReference type="PROSITE" id="PS50020">
    <property type="entry name" value="WW_DOMAIN_2"/>
    <property type="match status" value="1"/>
</dbReference>
<feature type="region of interest" description="Disordered" evidence="10">
    <location>
        <begin position="408"/>
        <end position="434"/>
    </location>
</feature>
<reference evidence="13" key="2">
    <citation type="submission" date="2025-09" db="UniProtKB">
        <authorList>
            <consortium name="Ensembl"/>
        </authorList>
    </citation>
    <scope>IDENTIFICATION</scope>
</reference>